<dbReference type="EMBL" id="BJWH01000001">
    <property type="protein sequence ID" value="GEL96800.1"/>
    <property type="molecule type" value="Genomic_DNA"/>
</dbReference>
<dbReference type="PANTHER" id="PTHR35010:SF4">
    <property type="entry name" value="BLL5781 PROTEIN"/>
    <property type="match status" value="1"/>
</dbReference>
<dbReference type="SUPFAM" id="SSF47413">
    <property type="entry name" value="lambda repressor-like DNA-binding domains"/>
    <property type="match status" value="1"/>
</dbReference>
<evidence type="ECO:0000313" key="2">
    <source>
        <dbReference type="EMBL" id="GEL96800.1"/>
    </source>
</evidence>
<organism evidence="2 3">
    <name type="scientific">Cellulomonas terrae</name>
    <dbReference type="NCBI Taxonomy" id="311234"/>
    <lineage>
        <taxon>Bacteria</taxon>
        <taxon>Bacillati</taxon>
        <taxon>Actinomycetota</taxon>
        <taxon>Actinomycetes</taxon>
        <taxon>Micrococcales</taxon>
        <taxon>Cellulomonadaceae</taxon>
        <taxon>Cellulomonas</taxon>
    </lineage>
</organism>
<name>A0A511JFN9_9CELL</name>
<dbReference type="PROSITE" id="PS50943">
    <property type="entry name" value="HTH_CROC1"/>
    <property type="match status" value="1"/>
</dbReference>
<dbReference type="Gene3D" id="3.30.450.180">
    <property type="match status" value="1"/>
</dbReference>
<keyword evidence="3" id="KW-1185">Reference proteome</keyword>
<dbReference type="SMART" id="SM00530">
    <property type="entry name" value="HTH_XRE"/>
    <property type="match status" value="1"/>
</dbReference>
<feature type="domain" description="HTH cro/C1-type" evidence="1">
    <location>
        <begin position="9"/>
        <end position="63"/>
    </location>
</feature>
<dbReference type="Gene3D" id="1.10.260.40">
    <property type="entry name" value="lambda repressor-like DNA-binding domains"/>
    <property type="match status" value="1"/>
</dbReference>
<comment type="caution">
    <text evidence="2">The sequence shown here is derived from an EMBL/GenBank/DDBJ whole genome shotgun (WGS) entry which is preliminary data.</text>
</comment>
<dbReference type="CDD" id="cd00093">
    <property type="entry name" value="HTH_XRE"/>
    <property type="match status" value="1"/>
</dbReference>
<accession>A0A511JFN9</accession>
<dbReference type="RefSeq" id="WP_146844372.1">
    <property type="nucleotide sequence ID" value="NZ_BJWH01000001.1"/>
</dbReference>
<reference evidence="2 3" key="1">
    <citation type="submission" date="2019-07" db="EMBL/GenBank/DDBJ databases">
        <title>Whole genome shotgun sequence of Cellulomonas terrae NBRC 100819.</title>
        <authorList>
            <person name="Hosoyama A."/>
            <person name="Uohara A."/>
            <person name="Ohji S."/>
            <person name="Ichikawa N."/>
        </authorList>
    </citation>
    <scope>NUCLEOTIDE SEQUENCE [LARGE SCALE GENOMIC DNA]</scope>
    <source>
        <strain evidence="2 3">NBRC 100819</strain>
    </source>
</reference>
<dbReference type="PANTHER" id="PTHR35010">
    <property type="entry name" value="BLL4672 PROTEIN-RELATED"/>
    <property type="match status" value="1"/>
</dbReference>
<protein>
    <submittedName>
        <fullName evidence="2">Transcriptional regulator</fullName>
    </submittedName>
</protein>
<dbReference type="InterPro" id="IPR041413">
    <property type="entry name" value="MLTR_LBD"/>
</dbReference>
<dbReference type="Proteomes" id="UP000321049">
    <property type="component" value="Unassembled WGS sequence"/>
</dbReference>
<dbReference type="Pfam" id="PF17765">
    <property type="entry name" value="MLTR_LBD"/>
    <property type="match status" value="1"/>
</dbReference>
<dbReference type="Pfam" id="PF13560">
    <property type="entry name" value="HTH_31"/>
    <property type="match status" value="1"/>
</dbReference>
<evidence type="ECO:0000259" key="1">
    <source>
        <dbReference type="PROSITE" id="PS50943"/>
    </source>
</evidence>
<dbReference type="GO" id="GO:0003677">
    <property type="term" value="F:DNA binding"/>
    <property type="evidence" value="ECO:0007669"/>
    <property type="project" value="InterPro"/>
</dbReference>
<dbReference type="InterPro" id="IPR001387">
    <property type="entry name" value="Cro/C1-type_HTH"/>
</dbReference>
<dbReference type="InterPro" id="IPR010982">
    <property type="entry name" value="Lambda_DNA-bd_dom_sf"/>
</dbReference>
<dbReference type="OrthoDB" id="2959414at2"/>
<evidence type="ECO:0000313" key="3">
    <source>
        <dbReference type="Proteomes" id="UP000321049"/>
    </source>
</evidence>
<gene>
    <name evidence="2" type="ORF">CTE05_03470</name>
</gene>
<sequence length="281" mass="29877">MTTGPGTLLRQWRVRRRLSQLELSSQTGVSTRHLSYVETGRSSPSRDLVLRLSSHLDVPLRERNHLLVAAGFAPEYRGTPLDDPSMDAVRAALRVVLDGHGPNPALVVDRSWNLVEANAAVAVLLGDVDPALLEAPVNVLRVAMHPRGMAPHIANLAEWRAHALDRVRRQVASTGDPELARLLAELSAYPGGEAMAGVSDGVAIPMQVTIGGEPLAFLTTVATFGTPLDITVAELVIESFYPADAASARALARLAASVDPTLVAAVLGSRLGSSPTHLEVR</sequence>
<proteinExistence type="predicted"/>
<dbReference type="AlphaFoldDB" id="A0A511JFN9"/>